<dbReference type="AlphaFoldDB" id="A0A2W5TCU8"/>
<gene>
    <name evidence="3" type="ORF">DI536_14135</name>
</gene>
<dbReference type="InterPro" id="IPR051620">
    <property type="entry name" value="ORF904-like_C"/>
</dbReference>
<dbReference type="InterPro" id="IPR015330">
    <property type="entry name" value="DNA_primase/pol_bifunc_N"/>
</dbReference>
<dbReference type="PANTHER" id="PTHR35372">
    <property type="entry name" value="ATP BINDING PROTEIN-RELATED"/>
    <property type="match status" value="1"/>
</dbReference>
<protein>
    <recommendedName>
        <fullName evidence="2">DNA primase/polymerase bifunctional N-terminal domain-containing protein</fullName>
    </recommendedName>
</protein>
<dbReference type="Proteomes" id="UP000249061">
    <property type="component" value="Unassembled WGS sequence"/>
</dbReference>
<dbReference type="GO" id="GO:0016787">
    <property type="term" value="F:hydrolase activity"/>
    <property type="evidence" value="ECO:0007669"/>
    <property type="project" value="UniProtKB-KW"/>
</dbReference>
<dbReference type="SUPFAM" id="SSF56747">
    <property type="entry name" value="Prim-pol domain"/>
    <property type="match status" value="1"/>
</dbReference>
<organism evidence="3 4">
    <name type="scientific">Archangium gephyra</name>
    <dbReference type="NCBI Taxonomy" id="48"/>
    <lineage>
        <taxon>Bacteria</taxon>
        <taxon>Pseudomonadati</taxon>
        <taxon>Myxococcota</taxon>
        <taxon>Myxococcia</taxon>
        <taxon>Myxococcales</taxon>
        <taxon>Cystobacterineae</taxon>
        <taxon>Archangiaceae</taxon>
        <taxon>Archangium</taxon>
    </lineage>
</organism>
<name>A0A2W5TCU8_9BACT</name>
<dbReference type="PANTHER" id="PTHR35372:SF2">
    <property type="entry name" value="SF3 HELICASE DOMAIN-CONTAINING PROTEIN"/>
    <property type="match status" value="1"/>
</dbReference>
<evidence type="ECO:0000313" key="4">
    <source>
        <dbReference type="Proteomes" id="UP000249061"/>
    </source>
</evidence>
<comment type="caution">
    <text evidence="3">The sequence shown here is derived from an EMBL/GenBank/DDBJ whole genome shotgun (WGS) entry which is preliminary data.</text>
</comment>
<dbReference type="EMBL" id="QFQP01000011">
    <property type="protein sequence ID" value="PZR12712.1"/>
    <property type="molecule type" value="Genomic_DNA"/>
</dbReference>
<feature type="domain" description="DNA primase/polymerase bifunctional N-terminal" evidence="2">
    <location>
        <begin position="8"/>
        <end position="182"/>
    </location>
</feature>
<accession>A0A2W5TCU8</accession>
<proteinExistence type="predicted"/>
<dbReference type="Pfam" id="PF09250">
    <property type="entry name" value="Prim-Pol"/>
    <property type="match status" value="1"/>
</dbReference>
<reference evidence="3 4" key="1">
    <citation type="submission" date="2017-08" db="EMBL/GenBank/DDBJ databases">
        <title>Infants hospitalized years apart are colonized by the same room-sourced microbial strains.</title>
        <authorList>
            <person name="Brooks B."/>
            <person name="Olm M.R."/>
            <person name="Firek B.A."/>
            <person name="Baker R."/>
            <person name="Thomas B.C."/>
            <person name="Morowitz M.J."/>
            <person name="Banfield J.F."/>
        </authorList>
    </citation>
    <scope>NUCLEOTIDE SEQUENCE [LARGE SCALE GENOMIC DNA]</scope>
    <source>
        <strain evidence="3">S2_003_000_R2_14</strain>
    </source>
</reference>
<dbReference type="SMART" id="SM00943">
    <property type="entry name" value="Prim-Pol"/>
    <property type="match status" value="1"/>
</dbReference>
<evidence type="ECO:0000313" key="3">
    <source>
        <dbReference type="EMBL" id="PZR12712.1"/>
    </source>
</evidence>
<evidence type="ECO:0000259" key="2">
    <source>
        <dbReference type="SMART" id="SM00943"/>
    </source>
</evidence>
<sequence>MSSPMLGAGVYARLGWQVIPLHSARGGVCSCAKGSACPSAGKHPRFREWQNEASSDAEVIAGWKERFPEANVGVATGRVSGLFVLDVDPKNGGRESLAKLIEEHGEFPTTPRQITGSDGDHYFFAAPEDIDVSNSAGKIGAGIDIRGEGGQVVVAPSVSAKGAYRWIVEPWNTPLAPAPEWLLELLRRKPERAAEPREVPPATPEDLADAARALSRLGPAIEGQGGDTKTLGACLLLLNDFALSDDDAWSLLQPWNKKCVPPWDDEELSIKFNNARDRTTRRVNKTPFGSARRSDSRVSIEYVAGRLHENVTELEAALIAAGAPIFQRGAMLVRPVVEEVDAAHGRRTKIAQLREVTAAWLEDEMSRHVRVQQFDARSKKLTTRNPPAVFAHSLLARSGDWRFRTISGVITSPTLRPDGSILSEPGFDESTKLLLLDADRLPPLELSEQSARASLGRLDQLLDEFPFVDDASRSVALSAILTAVARGACDVVPAHAASASTAGSGKSFLWDVSAAIAIGQRCPVLTAPRDDAELEKRLGAALLSGQPLISLDNMTINLAGDTLAQVIERPLVEVRILGRSELARIESRASVFATGNNLAVAGDLTRRVLLARLDAGLERPELRQFKSDPFARVLADRPRYVADALTVVASYAAAGRPGRLPRLASFGQWSDTVRSALVWLGKADPCVTMEDARANDPLLSQLRSVLTNWRSVIGVGQGKKVTATELLEHATAAFEHREFSESVREVASNRGRSDARTLGKWLARHRNRIVDGLQLCSELNAHTKVQGWWLSPCG</sequence>
<keyword evidence="1" id="KW-0378">Hydrolase</keyword>
<dbReference type="CDD" id="cd04859">
    <property type="entry name" value="Prim_Pol"/>
    <property type="match status" value="1"/>
</dbReference>
<evidence type="ECO:0000256" key="1">
    <source>
        <dbReference type="ARBA" id="ARBA00022801"/>
    </source>
</evidence>